<dbReference type="InterPro" id="IPR052893">
    <property type="entry name" value="TCS_response_regulator"/>
</dbReference>
<feature type="domain" description="Response regulatory" evidence="2">
    <location>
        <begin position="7"/>
        <end position="130"/>
    </location>
</feature>
<evidence type="ECO:0000313" key="3">
    <source>
        <dbReference type="EMBL" id="KAA6434102.1"/>
    </source>
</evidence>
<evidence type="ECO:0000259" key="2">
    <source>
        <dbReference type="PROSITE" id="PS50110"/>
    </source>
</evidence>
<evidence type="ECO:0000256" key="1">
    <source>
        <dbReference type="PROSITE-ProRule" id="PRU00169"/>
    </source>
</evidence>
<comment type="caution">
    <text evidence="3">The sequence shown here is derived from an EMBL/GenBank/DDBJ whole genome shotgun (WGS) entry which is preliminary data.</text>
</comment>
<dbReference type="InterPro" id="IPR001789">
    <property type="entry name" value="Sig_transdc_resp-reg_receiver"/>
</dbReference>
<sequence length="141" mass="16305">MEEKELKIILIDDDKIMLFLNEMFLRKAGVLHDTILFHNGKEALSYLDSYEAENTVFLILLDINMPVMNGWDFLHAVQERPYLQRLWIVLVSSATENSEQEKALSFDHVIGYQQKPLTLQGCLEITSAEPVKAFFDSKKPE</sequence>
<dbReference type="SUPFAM" id="SSF52172">
    <property type="entry name" value="CheY-like"/>
    <property type="match status" value="1"/>
</dbReference>
<dbReference type="GO" id="GO:0000160">
    <property type="term" value="P:phosphorelay signal transduction system"/>
    <property type="evidence" value="ECO:0007669"/>
    <property type="project" value="InterPro"/>
</dbReference>
<dbReference type="AlphaFoldDB" id="A0A5M8QIA2"/>
<dbReference type="InterPro" id="IPR011006">
    <property type="entry name" value="CheY-like_superfamily"/>
</dbReference>
<dbReference type="SMART" id="SM00448">
    <property type="entry name" value="REC"/>
    <property type="match status" value="1"/>
</dbReference>
<reference evidence="3 4" key="1">
    <citation type="submission" date="2019-05" db="EMBL/GenBank/DDBJ databases">
        <authorList>
            <person name="Qu J.-H."/>
        </authorList>
    </citation>
    <scope>NUCLEOTIDE SEQUENCE [LARGE SCALE GENOMIC DNA]</scope>
    <source>
        <strain evidence="3 4">NS28</strain>
    </source>
</reference>
<dbReference type="Pfam" id="PF00072">
    <property type="entry name" value="Response_reg"/>
    <property type="match status" value="1"/>
</dbReference>
<evidence type="ECO:0000313" key="4">
    <source>
        <dbReference type="Proteomes" id="UP000323994"/>
    </source>
</evidence>
<feature type="modified residue" description="4-aspartylphosphate" evidence="1">
    <location>
        <position position="62"/>
    </location>
</feature>
<keyword evidence="1" id="KW-0597">Phosphoprotein</keyword>
<dbReference type="OrthoDB" id="1524091at2"/>
<dbReference type="PANTHER" id="PTHR44520:SF2">
    <property type="entry name" value="RESPONSE REGULATOR RCP1"/>
    <property type="match status" value="1"/>
</dbReference>
<dbReference type="PANTHER" id="PTHR44520">
    <property type="entry name" value="RESPONSE REGULATOR RCP1-RELATED"/>
    <property type="match status" value="1"/>
</dbReference>
<organism evidence="3 4">
    <name type="scientific">Dyadobacter flavalbus</name>
    <dbReference type="NCBI Taxonomy" id="2579942"/>
    <lineage>
        <taxon>Bacteria</taxon>
        <taxon>Pseudomonadati</taxon>
        <taxon>Bacteroidota</taxon>
        <taxon>Cytophagia</taxon>
        <taxon>Cytophagales</taxon>
        <taxon>Spirosomataceae</taxon>
        <taxon>Dyadobacter</taxon>
    </lineage>
</organism>
<dbReference type="Gene3D" id="3.40.50.2300">
    <property type="match status" value="1"/>
</dbReference>
<keyword evidence="4" id="KW-1185">Reference proteome</keyword>
<accession>A0A5M8QIA2</accession>
<proteinExistence type="predicted"/>
<dbReference type="EMBL" id="VBSN01000069">
    <property type="protein sequence ID" value="KAA6434102.1"/>
    <property type="molecule type" value="Genomic_DNA"/>
</dbReference>
<name>A0A5M8QIA2_9BACT</name>
<protein>
    <submittedName>
        <fullName evidence="3">Response regulator</fullName>
    </submittedName>
</protein>
<dbReference type="Proteomes" id="UP000323994">
    <property type="component" value="Unassembled WGS sequence"/>
</dbReference>
<gene>
    <name evidence="3" type="ORF">FEM33_22750</name>
</gene>
<dbReference type="PROSITE" id="PS50110">
    <property type="entry name" value="RESPONSE_REGULATORY"/>
    <property type="match status" value="1"/>
</dbReference>